<dbReference type="InterPro" id="IPR036875">
    <property type="entry name" value="Znf_CCHC_sf"/>
</dbReference>
<sequence>MGQRQVWDLAMAVRRCYRCSQAGHLQRQCRARPPGDDMEQRQQSTQKCKQKGSSSGKKNTRSAHLVSAFSREERKVPRGTWLLDSGSSRIICNSQEDFKTLGKPADGKDSIYLADGRRSKIDGQGTCFLQCFNTTLPETVCQQFGLLFTVCKLFD</sequence>
<keyword evidence="5" id="KW-1185">Reference proteome</keyword>
<evidence type="ECO:0000313" key="5">
    <source>
        <dbReference type="Proteomes" id="UP001178461"/>
    </source>
</evidence>
<keyword evidence="1" id="KW-0479">Metal-binding</keyword>
<dbReference type="Pfam" id="PF22936">
    <property type="entry name" value="Pol_BBD"/>
    <property type="match status" value="1"/>
</dbReference>
<evidence type="ECO:0000256" key="2">
    <source>
        <dbReference type="SAM" id="MobiDB-lite"/>
    </source>
</evidence>
<keyword evidence="1" id="KW-0863">Zinc-finger</keyword>
<dbReference type="Proteomes" id="UP001178461">
    <property type="component" value="Chromosome 16"/>
</dbReference>
<feature type="compositionally biased region" description="Low complexity" evidence="2">
    <location>
        <begin position="42"/>
        <end position="57"/>
    </location>
</feature>
<dbReference type="InterPro" id="IPR001878">
    <property type="entry name" value="Znf_CCHC"/>
</dbReference>
<proteinExistence type="predicted"/>
<feature type="region of interest" description="Disordered" evidence="2">
    <location>
        <begin position="27"/>
        <end position="73"/>
    </location>
</feature>
<dbReference type="PROSITE" id="PS50158">
    <property type="entry name" value="ZF_CCHC"/>
    <property type="match status" value="1"/>
</dbReference>
<accession>A0AA35LKP9</accession>
<evidence type="ECO:0000259" key="3">
    <source>
        <dbReference type="PROSITE" id="PS50158"/>
    </source>
</evidence>
<reference evidence="4" key="1">
    <citation type="submission" date="2022-12" db="EMBL/GenBank/DDBJ databases">
        <authorList>
            <person name="Alioto T."/>
            <person name="Alioto T."/>
            <person name="Gomez Garrido J."/>
        </authorList>
    </citation>
    <scope>NUCLEOTIDE SEQUENCE</scope>
</reference>
<dbReference type="AlphaFoldDB" id="A0AA35LKP9"/>
<dbReference type="InterPro" id="IPR054722">
    <property type="entry name" value="PolX-like_BBD"/>
</dbReference>
<evidence type="ECO:0000313" key="4">
    <source>
        <dbReference type="EMBL" id="CAI5797324.1"/>
    </source>
</evidence>
<dbReference type="GO" id="GO:0003676">
    <property type="term" value="F:nucleic acid binding"/>
    <property type="evidence" value="ECO:0007669"/>
    <property type="project" value="InterPro"/>
</dbReference>
<gene>
    <name evidence="4" type="ORF">PODLI_1B003386</name>
</gene>
<protein>
    <submittedName>
        <fullName evidence="4">---NA</fullName>
    </submittedName>
</protein>
<dbReference type="SMART" id="SM00343">
    <property type="entry name" value="ZnF_C2HC"/>
    <property type="match status" value="1"/>
</dbReference>
<name>A0AA35LKP9_9SAUR</name>
<dbReference type="EMBL" id="OX395143">
    <property type="protein sequence ID" value="CAI5797324.1"/>
    <property type="molecule type" value="Genomic_DNA"/>
</dbReference>
<feature type="domain" description="CCHC-type" evidence="3">
    <location>
        <begin position="14"/>
        <end position="30"/>
    </location>
</feature>
<organism evidence="4 5">
    <name type="scientific">Podarcis lilfordi</name>
    <name type="common">Lilford's wall lizard</name>
    <dbReference type="NCBI Taxonomy" id="74358"/>
    <lineage>
        <taxon>Eukaryota</taxon>
        <taxon>Metazoa</taxon>
        <taxon>Chordata</taxon>
        <taxon>Craniata</taxon>
        <taxon>Vertebrata</taxon>
        <taxon>Euteleostomi</taxon>
        <taxon>Lepidosauria</taxon>
        <taxon>Squamata</taxon>
        <taxon>Bifurcata</taxon>
        <taxon>Unidentata</taxon>
        <taxon>Episquamata</taxon>
        <taxon>Laterata</taxon>
        <taxon>Lacertibaenia</taxon>
        <taxon>Lacertidae</taxon>
        <taxon>Podarcis</taxon>
    </lineage>
</organism>
<dbReference type="Gene3D" id="4.10.60.10">
    <property type="entry name" value="Zinc finger, CCHC-type"/>
    <property type="match status" value="1"/>
</dbReference>
<dbReference type="Pfam" id="PF00098">
    <property type="entry name" value="zf-CCHC"/>
    <property type="match status" value="1"/>
</dbReference>
<dbReference type="GO" id="GO:0008270">
    <property type="term" value="F:zinc ion binding"/>
    <property type="evidence" value="ECO:0007669"/>
    <property type="project" value="UniProtKB-KW"/>
</dbReference>
<keyword evidence="1" id="KW-0862">Zinc</keyword>
<evidence type="ECO:0000256" key="1">
    <source>
        <dbReference type="PROSITE-ProRule" id="PRU00047"/>
    </source>
</evidence>
<dbReference type="SUPFAM" id="SSF57756">
    <property type="entry name" value="Retrovirus zinc finger-like domains"/>
    <property type="match status" value="1"/>
</dbReference>